<dbReference type="GO" id="GO:0000976">
    <property type="term" value="F:transcription cis-regulatory region binding"/>
    <property type="evidence" value="ECO:0007669"/>
    <property type="project" value="TreeGrafter"/>
</dbReference>
<accession>A0A9D1V193</accession>
<reference evidence="8" key="1">
    <citation type="journal article" date="2021" name="PeerJ">
        <title>Extensive microbial diversity within the chicken gut microbiome revealed by metagenomics and culture.</title>
        <authorList>
            <person name="Gilroy R."/>
            <person name="Ravi A."/>
            <person name="Getino M."/>
            <person name="Pursley I."/>
            <person name="Horton D.L."/>
            <person name="Alikhan N.F."/>
            <person name="Baker D."/>
            <person name="Gharbi K."/>
            <person name="Hall N."/>
            <person name="Watson M."/>
            <person name="Adriaenssens E.M."/>
            <person name="Foster-Nyarko E."/>
            <person name="Jarju S."/>
            <person name="Secka A."/>
            <person name="Antonio M."/>
            <person name="Oren A."/>
            <person name="Chaudhuri R.R."/>
            <person name="La Ragione R."/>
            <person name="Hildebrand F."/>
            <person name="Pallen M.J."/>
        </authorList>
    </citation>
    <scope>NUCLEOTIDE SEQUENCE</scope>
    <source>
        <strain evidence="8">23274</strain>
    </source>
</reference>
<dbReference type="PANTHER" id="PTHR48111:SF40">
    <property type="entry name" value="PHOSPHATE REGULON TRANSCRIPTIONAL REGULATORY PROTEIN PHOB"/>
    <property type="match status" value="1"/>
</dbReference>
<dbReference type="AlphaFoldDB" id="A0A9D1V193"/>
<dbReference type="InterPro" id="IPR001867">
    <property type="entry name" value="OmpR/PhoB-type_DNA-bd"/>
</dbReference>
<evidence type="ECO:0000259" key="7">
    <source>
        <dbReference type="PROSITE" id="PS51755"/>
    </source>
</evidence>
<dbReference type="InterPro" id="IPR039420">
    <property type="entry name" value="WalR-like"/>
</dbReference>
<dbReference type="EMBL" id="DXFT01000168">
    <property type="protein sequence ID" value="HIX04174.1"/>
    <property type="molecule type" value="Genomic_DNA"/>
</dbReference>
<evidence type="ECO:0000256" key="3">
    <source>
        <dbReference type="ARBA" id="ARBA00023125"/>
    </source>
</evidence>
<dbReference type="GO" id="GO:0000156">
    <property type="term" value="F:phosphorelay response regulator activity"/>
    <property type="evidence" value="ECO:0007669"/>
    <property type="project" value="TreeGrafter"/>
</dbReference>
<dbReference type="InterPro" id="IPR016032">
    <property type="entry name" value="Sig_transdc_resp-reg_C-effctor"/>
</dbReference>
<dbReference type="SMART" id="SM00448">
    <property type="entry name" value="REC"/>
    <property type="match status" value="1"/>
</dbReference>
<dbReference type="PROSITE" id="PS51755">
    <property type="entry name" value="OMPR_PHOB"/>
    <property type="match status" value="1"/>
</dbReference>
<dbReference type="GO" id="GO:0032993">
    <property type="term" value="C:protein-DNA complex"/>
    <property type="evidence" value="ECO:0007669"/>
    <property type="project" value="TreeGrafter"/>
</dbReference>
<protein>
    <submittedName>
        <fullName evidence="8">Response regulator transcription factor</fullName>
    </submittedName>
</protein>
<dbReference type="SUPFAM" id="SSF46894">
    <property type="entry name" value="C-terminal effector domain of the bipartite response regulators"/>
    <property type="match status" value="1"/>
</dbReference>
<evidence type="ECO:0000256" key="1">
    <source>
        <dbReference type="ARBA" id="ARBA00022553"/>
    </source>
</evidence>
<dbReference type="GO" id="GO:0006355">
    <property type="term" value="P:regulation of DNA-templated transcription"/>
    <property type="evidence" value="ECO:0007669"/>
    <property type="project" value="InterPro"/>
</dbReference>
<dbReference type="Pfam" id="PF00072">
    <property type="entry name" value="Response_reg"/>
    <property type="match status" value="1"/>
</dbReference>
<keyword evidence="3 5" id="KW-0238">DNA-binding</keyword>
<feature type="domain" description="OmpR/PhoB-type" evidence="7">
    <location>
        <begin position="125"/>
        <end position="224"/>
    </location>
</feature>
<evidence type="ECO:0000256" key="4">
    <source>
        <dbReference type="PROSITE-ProRule" id="PRU00169"/>
    </source>
</evidence>
<proteinExistence type="predicted"/>
<comment type="caution">
    <text evidence="8">The sequence shown here is derived from an EMBL/GenBank/DDBJ whole genome shotgun (WGS) entry which is preliminary data.</text>
</comment>
<gene>
    <name evidence="8" type="ORF">H9863_08710</name>
</gene>
<reference evidence="8" key="2">
    <citation type="submission" date="2021-04" db="EMBL/GenBank/DDBJ databases">
        <authorList>
            <person name="Gilroy R."/>
        </authorList>
    </citation>
    <scope>NUCLEOTIDE SEQUENCE</scope>
    <source>
        <strain evidence="8">23274</strain>
    </source>
</reference>
<dbReference type="InterPro" id="IPR036388">
    <property type="entry name" value="WH-like_DNA-bd_sf"/>
</dbReference>
<evidence type="ECO:0000256" key="5">
    <source>
        <dbReference type="PROSITE-ProRule" id="PRU01091"/>
    </source>
</evidence>
<dbReference type="GO" id="GO:0005829">
    <property type="term" value="C:cytosol"/>
    <property type="evidence" value="ECO:0007669"/>
    <property type="project" value="TreeGrafter"/>
</dbReference>
<keyword evidence="1 4" id="KW-0597">Phosphoprotein</keyword>
<dbReference type="CDD" id="cd00156">
    <property type="entry name" value="REC"/>
    <property type="match status" value="1"/>
</dbReference>
<evidence type="ECO:0000256" key="2">
    <source>
        <dbReference type="ARBA" id="ARBA00023012"/>
    </source>
</evidence>
<dbReference type="Gene3D" id="3.40.50.2300">
    <property type="match status" value="1"/>
</dbReference>
<feature type="domain" description="Response regulatory" evidence="6">
    <location>
        <begin position="5"/>
        <end position="121"/>
    </location>
</feature>
<feature type="modified residue" description="4-aspartylphosphate" evidence="4">
    <location>
        <position position="55"/>
    </location>
</feature>
<dbReference type="PROSITE" id="PS50110">
    <property type="entry name" value="RESPONSE_REGULATORY"/>
    <property type="match status" value="1"/>
</dbReference>
<dbReference type="Proteomes" id="UP000824202">
    <property type="component" value="Unassembled WGS sequence"/>
</dbReference>
<dbReference type="PANTHER" id="PTHR48111">
    <property type="entry name" value="REGULATOR OF RPOS"/>
    <property type="match status" value="1"/>
</dbReference>
<name>A0A9D1V193_9BACT</name>
<dbReference type="SUPFAM" id="SSF52172">
    <property type="entry name" value="CheY-like"/>
    <property type="match status" value="1"/>
</dbReference>
<feature type="DNA-binding region" description="OmpR/PhoB-type" evidence="5">
    <location>
        <begin position="125"/>
        <end position="224"/>
    </location>
</feature>
<dbReference type="InterPro" id="IPR001789">
    <property type="entry name" value="Sig_transdc_resp-reg_receiver"/>
</dbReference>
<dbReference type="InterPro" id="IPR011006">
    <property type="entry name" value="CheY-like_superfamily"/>
</dbReference>
<evidence type="ECO:0000313" key="8">
    <source>
        <dbReference type="EMBL" id="HIX04174.1"/>
    </source>
</evidence>
<dbReference type="Pfam" id="PF00486">
    <property type="entry name" value="Trans_reg_C"/>
    <property type="match status" value="1"/>
</dbReference>
<dbReference type="Gene3D" id="1.10.10.10">
    <property type="entry name" value="Winged helix-like DNA-binding domain superfamily/Winged helix DNA-binding domain"/>
    <property type="match status" value="1"/>
</dbReference>
<evidence type="ECO:0000259" key="6">
    <source>
        <dbReference type="PROSITE" id="PS50110"/>
    </source>
</evidence>
<dbReference type="SMART" id="SM00862">
    <property type="entry name" value="Trans_reg_C"/>
    <property type="match status" value="1"/>
</dbReference>
<keyword evidence="2" id="KW-0902">Two-component regulatory system</keyword>
<evidence type="ECO:0000313" key="9">
    <source>
        <dbReference type="Proteomes" id="UP000824202"/>
    </source>
</evidence>
<sequence length="228" mass="25839">MNKKKILYAEDDRLSRELVKERLEKEGFEVLVASNGKEACRIFQEEEGIAVVVLDIEMPGGYDGFEVAEHIQGTDTQVPFVFYTSHDERDYFQCACRHGMRAFVVKGGSMEELVVTVKNALRADNTHLHFLADGVTFDDNTFDFCRGGKCKHLSFLEGRVLAILCQNKGRLVTKERLIRAGWGELHWDSGNEQLPKAIGRLRSLLRNTGVELKVVNGKGYWLIDKTGR</sequence>
<organism evidence="8 9">
    <name type="scientific">Candidatus Odoribacter faecigallinarum</name>
    <dbReference type="NCBI Taxonomy" id="2838706"/>
    <lineage>
        <taxon>Bacteria</taxon>
        <taxon>Pseudomonadati</taxon>
        <taxon>Bacteroidota</taxon>
        <taxon>Bacteroidia</taxon>
        <taxon>Bacteroidales</taxon>
        <taxon>Odoribacteraceae</taxon>
        <taxon>Odoribacter</taxon>
    </lineage>
</organism>